<evidence type="ECO:0000256" key="17">
    <source>
        <dbReference type="ARBA" id="ARBA00031520"/>
    </source>
</evidence>
<dbReference type="Proteomes" id="UP000254920">
    <property type="component" value="Unassembled WGS sequence"/>
</dbReference>
<organism evidence="20 21">
    <name type="scientific">Campylobacter sputorum subsp. sputorum</name>
    <dbReference type="NCBI Taxonomy" id="32024"/>
    <lineage>
        <taxon>Bacteria</taxon>
        <taxon>Pseudomonadati</taxon>
        <taxon>Campylobacterota</taxon>
        <taxon>Epsilonproteobacteria</taxon>
        <taxon>Campylobacterales</taxon>
        <taxon>Campylobacteraceae</taxon>
        <taxon>Campylobacter</taxon>
    </lineage>
</organism>
<dbReference type="RefSeq" id="WP_089182959.1">
    <property type="nucleotide sequence ID" value="NZ_CP043427.1"/>
</dbReference>
<evidence type="ECO:0000256" key="9">
    <source>
        <dbReference type="ARBA" id="ARBA00022490"/>
    </source>
</evidence>
<dbReference type="InterPro" id="IPR002701">
    <property type="entry name" value="CM_II_prokaryot"/>
</dbReference>
<dbReference type="GO" id="GO:0046417">
    <property type="term" value="P:chorismate metabolic process"/>
    <property type="evidence" value="ECO:0007669"/>
    <property type="project" value="InterPro"/>
</dbReference>
<dbReference type="InterPro" id="IPR002912">
    <property type="entry name" value="ACT_dom"/>
</dbReference>
<dbReference type="GO" id="GO:0005737">
    <property type="term" value="C:cytoplasm"/>
    <property type="evidence" value="ECO:0007669"/>
    <property type="project" value="UniProtKB-SubCell"/>
</dbReference>
<name>A0A381DIR6_9BACT</name>
<evidence type="ECO:0000256" key="1">
    <source>
        <dbReference type="ARBA" id="ARBA00000824"/>
    </source>
</evidence>
<comment type="catalytic activity">
    <reaction evidence="18">
        <text>prephenate + H(+) = 3-phenylpyruvate + CO2 + H2O</text>
        <dbReference type="Rhea" id="RHEA:21648"/>
        <dbReference type="ChEBI" id="CHEBI:15377"/>
        <dbReference type="ChEBI" id="CHEBI:15378"/>
        <dbReference type="ChEBI" id="CHEBI:16526"/>
        <dbReference type="ChEBI" id="CHEBI:18005"/>
        <dbReference type="ChEBI" id="CHEBI:29934"/>
        <dbReference type="EC" id="4.2.1.51"/>
    </reaction>
</comment>
<dbReference type="PROSITE" id="PS00857">
    <property type="entry name" value="PREPHENATE_DEHYDR_1"/>
    <property type="match status" value="1"/>
</dbReference>
<evidence type="ECO:0000256" key="2">
    <source>
        <dbReference type="ARBA" id="ARBA00002364"/>
    </source>
</evidence>
<keyword evidence="15" id="KW-0511">Multifunctional enzyme</keyword>
<dbReference type="PROSITE" id="PS51171">
    <property type="entry name" value="PREPHENATE_DEHYDR_3"/>
    <property type="match status" value="1"/>
</dbReference>
<protein>
    <recommendedName>
        <fullName evidence="8">Bifunctional chorismate mutase/prephenate dehydratase</fullName>
        <ecNumber evidence="7">4.2.1.51</ecNumber>
        <ecNumber evidence="6">5.4.99.5</ecNumber>
    </recommendedName>
    <alternativeName>
        <fullName evidence="17">Chorismate mutase-prephenate dehydratase</fullName>
    </alternativeName>
    <alternativeName>
        <fullName evidence="16">p-protein</fullName>
    </alternativeName>
</protein>
<reference evidence="20 21" key="1">
    <citation type="submission" date="2018-06" db="EMBL/GenBank/DDBJ databases">
        <authorList>
            <consortium name="Pathogen Informatics"/>
            <person name="Doyle S."/>
        </authorList>
    </citation>
    <scope>NUCLEOTIDE SEQUENCE [LARGE SCALE GENOMIC DNA]</scope>
    <source>
        <strain evidence="20 21">NCTC12475</strain>
    </source>
</reference>
<keyword evidence="9" id="KW-0963">Cytoplasm</keyword>
<dbReference type="EC" id="5.4.99.5" evidence="6"/>
<evidence type="ECO:0000256" key="11">
    <source>
        <dbReference type="ARBA" id="ARBA00023141"/>
    </source>
</evidence>
<dbReference type="SUPFAM" id="SSF48600">
    <property type="entry name" value="Chorismate mutase II"/>
    <property type="match status" value="1"/>
</dbReference>
<dbReference type="GO" id="GO:0009094">
    <property type="term" value="P:L-phenylalanine biosynthetic process"/>
    <property type="evidence" value="ECO:0007669"/>
    <property type="project" value="UniProtKB-UniPathway"/>
</dbReference>
<dbReference type="PROSITE" id="PS00858">
    <property type="entry name" value="PREPHENATE_DEHYDR_2"/>
    <property type="match status" value="1"/>
</dbReference>
<dbReference type="InterPro" id="IPR045865">
    <property type="entry name" value="ACT-like_dom_sf"/>
</dbReference>
<dbReference type="GO" id="GO:0004664">
    <property type="term" value="F:prephenate dehydratase activity"/>
    <property type="evidence" value="ECO:0007669"/>
    <property type="project" value="UniProtKB-EC"/>
</dbReference>
<evidence type="ECO:0000256" key="8">
    <source>
        <dbReference type="ARBA" id="ARBA00014401"/>
    </source>
</evidence>
<dbReference type="STRING" id="32024.GCA_000788295_01183"/>
<feature type="site" description="Essential for prephenate dehydratase activity" evidence="19">
    <location>
        <position position="258"/>
    </location>
</feature>
<dbReference type="Gene3D" id="1.20.59.10">
    <property type="entry name" value="Chorismate mutase"/>
    <property type="match status" value="1"/>
</dbReference>
<dbReference type="EMBL" id="UFVD01000001">
    <property type="protein sequence ID" value="SUX10566.1"/>
    <property type="molecule type" value="Genomic_DNA"/>
</dbReference>
<evidence type="ECO:0000313" key="21">
    <source>
        <dbReference type="Proteomes" id="UP000254920"/>
    </source>
</evidence>
<dbReference type="PROSITE" id="PS51168">
    <property type="entry name" value="CHORISMATE_MUT_2"/>
    <property type="match status" value="1"/>
</dbReference>
<dbReference type="Pfam" id="PF01842">
    <property type="entry name" value="ACT"/>
    <property type="match status" value="1"/>
</dbReference>
<evidence type="ECO:0000256" key="13">
    <source>
        <dbReference type="ARBA" id="ARBA00023235"/>
    </source>
</evidence>
<evidence type="ECO:0000256" key="18">
    <source>
        <dbReference type="ARBA" id="ARBA00047848"/>
    </source>
</evidence>
<dbReference type="SUPFAM" id="SSF53850">
    <property type="entry name" value="Periplasmic binding protein-like II"/>
    <property type="match status" value="1"/>
</dbReference>
<dbReference type="AlphaFoldDB" id="A0A381DIR6"/>
<dbReference type="InterPro" id="IPR001086">
    <property type="entry name" value="Preph_deHydtase"/>
</dbReference>
<comment type="pathway">
    <text evidence="5">Metabolic intermediate biosynthesis; prephenate biosynthesis; prephenate from chorismate: step 1/1.</text>
</comment>
<evidence type="ECO:0000256" key="5">
    <source>
        <dbReference type="ARBA" id="ARBA00004817"/>
    </source>
</evidence>
<dbReference type="PANTHER" id="PTHR21022">
    <property type="entry name" value="PREPHENATE DEHYDRATASE P PROTEIN"/>
    <property type="match status" value="1"/>
</dbReference>
<evidence type="ECO:0000256" key="16">
    <source>
        <dbReference type="ARBA" id="ARBA00031175"/>
    </source>
</evidence>
<evidence type="ECO:0000256" key="10">
    <source>
        <dbReference type="ARBA" id="ARBA00022605"/>
    </source>
</evidence>
<dbReference type="Pfam" id="PF01817">
    <property type="entry name" value="CM_2"/>
    <property type="match status" value="1"/>
</dbReference>
<evidence type="ECO:0000313" key="20">
    <source>
        <dbReference type="EMBL" id="SUX10566.1"/>
    </source>
</evidence>
<gene>
    <name evidence="20" type="primary">pheA</name>
    <name evidence="20" type="ORF">NCTC12475_00763</name>
</gene>
<dbReference type="UniPathway" id="UPA00121">
    <property type="reaction ID" value="UER00345"/>
</dbReference>
<dbReference type="NCBIfam" id="NF008865">
    <property type="entry name" value="PRK11898.1"/>
    <property type="match status" value="1"/>
</dbReference>
<keyword evidence="12" id="KW-0584">Phenylalanine biosynthesis</keyword>
<dbReference type="GO" id="GO:0004106">
    <property type="term" value="F:chorismate mutase activity"/>
    <property type="evidence" value="ECO:0007669"/>
    <property type="project" value="UniProtKB-EC"/>
</dbReference>
<dbReference type="SUPFAM" id="SSF55021">
    <property type="entry name" value="ACT-like"/>
    <property type="match status" value="1"/>
</dbReference>
<keyword evidence="21" id="KW-1185">Reference proteome</keyword>
<comment type="catalytic activity">
    <reaction evidence="1">
        <text>chorismate = prephenate</text>
        <dbReference type="Rhea" id="RHEA:13897"/>
        <dbReference type="ChEBI" id="CHEBI:29748"/>
        <dbReference type="ChEBI" id="CHEBI:29934"/>
        <dbReference type="EC" id="5.4.99.5"/>
    </reaction>
</comment>
<keyword evidence="13" id="KW-0413">Isomerase</keyword>
<comment type="subcellular location">
    <subcellularLocation>
        <location evidence="3">Cytoplasm</location>
    </subcellularLocation>
</comment>
<dbReference type="UniPathway" id="UPA00120">
    <property type="reaction ID" value="UER00203"/>
</dbReference>
<dbReference type="PIRSF" id="PIRSF001500">
    <property type="entry name" value="Chor_mut_pdt_Ppr"/>
    <property type="match status" value="1"/>
</dbReference>
<dbReference type="SMART" id="SM00830">
    <property type="entry name" value="CM_2"/>
    <property type="match status" value="1"/>
</dbReference>
<dbReference type="PROSITE" id="PS51671">
    <property type="entry name" value="ACT"/>
    <property type="match status" value="1"/>
</dbReference>
<dbReference type="InterPro" id="IPR018528">
    <property type="entry name" value="Preph_deHydtase_CS"/>
</dbReference>
<evidence type="ECO:0000256" key="3">
    <source>
        <dbReference type="ARBA" id="ARBA00004496"/>
    </source>
</evidence>
<dbReference type="Gene3D" id="3.40.190.10">
    <property type="entry name" value="Periplasmic binding protein-like II"/>
    <property type="match status" value="2"/>
</dbReference>
<comment type="pathway">
    <text evidence="4">Amino-acid biosynthesis; L-phenylalanine biosynthesis; phenylpyruvate from prephenate: step 1/1.</text>
</comment>
<evidence type="ECO:0000256" key="19">
    <source>
        <dbReference type="PIRSR" id="PIRSR001500-2"/>
    </source>
</evidence>
<dbReference type="InterPro" id="IPR036263">
    <property type="entry name" value="Chorismate_II_sf"/>
</dbReference>
<dbReference type="InterPro" id="IPR010957">
    <property type="entry name" value="G/b/e-P-prot_chorismate_mutase"/>
</dbReference>
<proteinExistence type="predicted"/>
<dbReference type="InterPro" id="IPR036979">
    <property type="entry name" value="CM_dom_sf"/>
</dbReference>
<evidence type="ECO:0000256" key="7">
    <source>
        <dbReference type="ARBA" id="ARBA00013147"/>
    </source>
</evidence>
<evidence type="ECO:0000256" key="6">
    <source>
        <dbReference type="ARBA" id="ARBA00012404"/>
    </source>
</evidence>
<evidence type="ECO:0000256" key="4">
    <source>
        <dbReference type="ARBA" id="ARBA00004741"/>
    </source>
</evidence>
<dbReference type="InterPro" id="IPR008242">
    <property type="entry name" value="Chor_mutase/pphenate_deHydtase"/>
</dbReference>
<dbReference type="Gene3D" id="3.30.70.260">
    <property type="match status" value="1"/>
</dbReference>
<dbReference type="CDD" id="cd13630">
    <property type="entry name" value="PBP2_PDT_1"/>
    <property type="match status" value="1"/>
</dbReference>
<keyword evidence="11" id="KW-0057">Aromatic amino acid biosynthesis</keyword>
<dbReference type="CDD" id="cd04905">
    <property type="entry name" value="ACT_CM-PDT"/>
    <property type="match status" value="1"/>
</dbReference>
<dbReference type="NCBIfam" id="TIGR01807">
    <property type="entry name" value="CM_P2"/>
    <property type="match status" value="1"/>
</dbReference>
<comment type="function">
    <text evidence="2">Catalyzes the Claisen rearrangement of chorismate to prephenate and the decarboxylation/dehydration of prephenate to phenylpyruvate.</text>
</comment>
<dbReference type="GeneID" id="93091196"/>
<keyword evidence="10" id="KW-0028">Amino-acid biosynthesis</keyword>
<evidence type="ECO:0000256" key="14">
    <source>
        <dbReference type="ARBA" id="ARBA00023239"/>
    </source>
</evidence>
<evidence type="ECO:0000256" key="12">
    <source>
        <dbReference type="ARBA" id="ARBA00023222"/>
    </source>
</evidence>
<accession>A0A381DIR6</accession>
<sequence>MQNIDDLRSQIDKLDDQILECLNQRMTHVKKIGELKKSSGTNIYRPEREKAILSRLYNQNSGPLNKEAIEAIYFEIFGVSRNLEMPQRVAFLGPDGTYSHQAAESRFGAMSSYTPLATIDAVFTEIINKEAKYGVVPVENNTEGAVGLTLDCLGKFDTIKIVSELYMDIHHSFVSLNENFKKINKIYSHPQAYNQCLKFLESHNLSDVEFIPSKSTAMAAKMALEDENSAAICSKIAAKIYNIPAIFETIEDNCANKTRFLILSDFKALRGEHNKTSILVNADHRPGGLVDLLSIFRNEDINLTKLESRPMKNKDFKTIFFIDFEGYIDDDRVQSAFDLALKRGHDIKWLGSYINGEIQ</sequence>
<evidence type="ECO:0000256" key="15">
    <source>
        <dbReference type="ARBA" id="ARBA00023268"/>
    </source>
</evidence>
<dbReference type="Pfam" id="PF00800">
    <property type="entry name" value="PDT"/>
    <property type="match status" value="1"/>
</dbReference>
<dbReference type="OrthoDB" id="9802281at2"/>
<keyword evidence="14" id="KW-0456">Lyase</keyword>
<dbReference type="PANTHER" id="PTHR21022:SF19">
    <property type="entry name" value="PREPHENATE DEHYDRATASE-RELATED"/>
    <property type="match status" value="1"/>
</dbReference>
<dbReference type="EC" id="4.2.1.51" evidence="7"/>